<evidence type="ECO:0000313" key="5">
    <source>
        <dbReference type="Proteomes" id="UP000693672"/>
    </source>
</evidence>
<dbReference type="InterPro" id="IPR001647">
    <property type="entry name" value="HTH_TetR"/>
</dbReference>
<dbReference type="Pfam" id="PF00440">
    <property type="entry name" value="TetR_N"/>
    <property type="match status" value="1"/>
</dbReference>
<dbReference type="GO" id="GO:0000976">
    <property type="term" value="F:transcription cis-regulatory region binding"/>
    <property type="evidence" value="ECO:0007669"/>
    <property type="project" value="TreeGrafter"/>
</dbReference>
<evidence type="ECO:0000256" key="2">
    <source>
        <dbReference type="PROSITE-ProRule" id="PRU00335"/>
    </source>
</evidence>
<dbReference type="GO" id="GO:0003700">
    <property type="term" value="F:DNA-binding transcription factor activity"/>
    <property type="evidence" value="ECO:0007669"/>
    <property type="project" value="TreeGrafter"/>
</dbReference>
<keyword evidence="1 2" id="KW-0238">DNA-binding</keyword>
<dbReference type="Proteomes" id="UP000693672">
    <property type="component" value="Unassembled WGS sequence"/>
</dbReference>
<sequence>MKGALKVYVEKGYAAAEIGDVAVQAGVARGLVYYYFKDKLTLFRELFLFMFEASNQHVQRHFEKKLPVLELLEVFVRSMYDNLLAQPDSFLFFMRMRHDMHVLFTGEELNEWKWHRDNLNRIRETLQNGMEAGEIRPMSPQLMATQYWGAMMHGLMHLRQLHLELQAQGTSRQDMERMFHRDMEDAVASCIALVAPSRDRQGNGEDNV</sequence>
<evidence type="ECO:0000259" key="3">
    <source>
        <dbReference type="PROSITE" id="PS50977"/>
    </source>
</evidence>
<dbReference type="InterPro" id="IPR050109">
    <property type="entry name" value="HTH-type_TetR-like_transc_reg"/>
</dbReference>
<organism evidence="4 5">
    <name type="scientific">Paenibacillus solanacearum</name>
    <dbReference type="NCBI Taxonomy" id="2048548"/>
    <lineage>
        <taxon>Bacteria</taxon>
        <taxon>Bacillati</taxon>
        <taxon>Bacillota</taxon>
        <taxon>Bacilli</taxon>
        <taxon>Bacillales</taxon>
        <taxon>Paenibacillaceae</taxon>
        <taxon>Paenibacillus</taxon>
    </lineage>
</organism>
<protein>
    <recommendedName>
        <fullName evidence="3">HTH tetR-type domain-containing protein</fullName>
    </recommendedName>
</protein>
<evidence type="ECO:0000313" key="4">
    <source>
        <dbReference type="EMBL" id="CAG7598214.1"/>
    </source>
</evidence>
<dbReference type="EMBL" id="CAJVAS010000001">
    <property type="protein sequence ID" value="CAG7598214.1"/>
    <property type="molecule type" value="Genomic_DNA"/>
</dbReference>
<dbReference type="AlphaFoldDB" id="A0A916JRT9"/>
<dbReference type="PANTHER" id="PTHR30055">
    <property type="entry name" value="HTH-TYPE TRANSCRIPTIONAL REGULATOR RUTR"/>
    <property type="match status" value="1"/>
</dbReference>
<gene>
    <name evidence="4" type="ORF">PAESOLCIP111_00207</name>
</gene>
<accession>A0A916JRT9</accession>
<evidence type="ECO:0000256" key="1">
    <source>
        <dbReference type="ARBA" id="ARBA00023125"/>
    </source>
</evidence>
<dbReference type="PANTHER" id="PTHR30055:SF226">
    <property type="entry name" value="HTH-TYPE TRANSCRIPTIONAL REGULATOR PKSA"/>
    <property type="match status" value="1"/>
</dbReference>
<proteinExistence type="predicted"/>
<feature type="DNA-binding region" description="H-T-H motif" evidence="2">
    <location>
        <begin position="17"/>
        <end position="36"/>
    </location>
</feature>
<keyword evidence="5" id="KW-1185">Reference proteome</keyword>
<name>A0A916JRT9_9BACL</name>
<dbReference type="PROSITE" id="PS50977">
    <property type="entry name" value="HTH_TETR_2"/>
    <property type="match status" value="1"/>
</dbReference>
<feature type="domain" description="HTH tetR-type" evidence="3">
    <location>
        <begin position="1"/>
        <end position="54"/>
    </location>
</feature>
<comment type="caution">
    <text evidence="4">The sequence shown here is derived from an EMBL/GenBank/DDBJ whole genome shotgun (WGS) entry which is preliminary data.</text>
</comment>
<reference evidence="4" key="1">
    <citation type="submission" date="2021-06" db="EMBL/GenBank/DDBJ databases">
        <authorList>
            <person name="Criscuolo A."/>
        </authorList>
    </citation>
    <scope>NUCLEOTIDE SEQUENCE</scope>
    <source>
        <strain evidence="4">CIP111600</strain>
    </source>
</reference>